<protein>
    <recommendedName>
        <fullName evidence="8">Zn(2)-C6 fungal-type domain-containing protein</fullName>
    </recommendedName>
</protein>
<evidence type="ECO:0000313" key="9">
    <source>
        <dbReference type="EMBL" id="CAG8907819.1"/>
    </source>
</evidence>
<evidence type="ECO:0000256" key="3">
    <source>
        <dbReference type="ARBA" id="ARBA00023015"/>
    </source>
</evidence>
<feature type="region of interest" description="Disordered" evidence="7">
    <location>
        <begin position="78"/>
        <end position="107"/>
    </location>
</feature>
<dbReference type="PANTHER" id="PTHR31001">
    <property type="entry name" value="UNCHARACTERIZED TRANSCRIPTIONAL REGULATORY PROTEIN"/>
    <property type="match status" value="1"/>
</dbReference>
<sequence length="763" mass="86060">MNHQRRYNVERSCLRCHAHKIKCDKGSPCSKCMKLNLPCQYPGPSRIKRQSPKKSTTDVSVRLEQLEQLITAMIKESSTSLNGQNQGPSTTSHPAAADRPAHQGFLDKDGRYINEPFLSRVLEKEQELKSAIGSPIGATSPRQPPALRADGLFTNPLSAQLDIQELFPSQWQAVLLWQAFLSRVEPLVKVIHVPTAQSRIFAAINRPESVRADVRALLFAICFAATTAFLSEDAQNENLHANLRRYQHGMELSLYHSEFLDAPTLTSLQAMVIYQACFRFSNSGRSGWTLQGVTIRAAQSIGLQRDGKNFKLPQLECELRRRTWGHIQSADTRVAEDHGLSVPENDYGDTELPLNIDDQNLSETNIAPAVSQKRWTEMTFSLIVIEINRGRPALHRSLVGAADPERLIAEFKGAIEEKYLQHADPDIPIQRFGFLLGRLLLIKTEVCIRQKQLQSQGPAACSLDHNLVQETLAQACYAMEIGLEMHINELLRGFSWLMMTFTQYHLFTFILWTLCVYPTGPHVERAWHAVDMQFALTDDPSWPDPGPKWPMIVQLRNKAQRIRQAHDSVEQSQRAVRDNCPARADGIGTGDSRLETGFDIDSWDPNFVDFSDWNSLAQSLSLFQATSNMPSSDEQPDNLSLLLEAINNQSIQRLEGILKDIVKHSPEGRKIASKWLLAAKNDVKSEPVIPTSRTTPVTSALPTKDESISEPTASIPMTSRFENCIYCLEDFEVTQNSETSCRYHVGTYIPKYICQYMSRYERN</sequence>
<keyword evidence="3" id="KW-0805">Transcription regulation</keyword>
<dbReference type="OrthoDB" id="424974at2759"/>
<feature type="region of interest" description="Disordered" evidence="7">
    <location>
        <begin position="687"/>
        <end position="711"/>
    </location>
</feature>
<dbReference type="SMART" id="SM00066">
    <property type="entry name" value="GAL4"/>
    <property type="match status" value="1"/>
</dbReference>
<dbReference type="InterPro" id="IPR050613">
    <property type="entry name" value="Sec_Metabolite_Reg"/>
</dbReference>
<dbReference type="Pfam" id="PF00172">
    <property type="entry name" value="Zn_clus"/>
    <property type="match status" value="1"/>
</dbReference>
<dbReference type="EMBL" id="CAJVRC010000892">
    <property type="protein sequence ID" value="CAG8907819.1"/>
    <property type="molecule type" value="Genomic_DNA"/>
</dbReference>
<accession>A0A9W4P6B1</accession>
<keyword evidence="6" id="KW-0539">Nucleus</keyword>
<reference evidence="9" key="1">
    <citation type="submission" date="2021-07" db="EMBL/GenBank/DDBJ databases">
        <authorList>
            <person name="Branca A.L. A."/>
        </authorList>
    </citation>
    <scope>NUCLEOTIDE SEQUENCE</scope>
</reference>
<feature type="domain" description="Zn(2)-C6 fungal-type" evidence="8">
    <location>
        <begin position="12"/>
        <end position="41"/>
    </location>
</feature>
<gene>
    <name evidence="9" type="ORF">PEGY_LOCUS8921</name>
</gene>
<comment type="caution">
    <text evidence="9">The sequence shown here is derived from an EMBL/GenBank/DDBJ whole genome shotgun (WGS) entry which is preliminary data.</text>
</comment>
<name>A0A9W4P6B1_9EURO</name>
<evidence type="ECO:0000313" key="10">
    <source>
        <dbReference type="Proteomes" id="UP001154252"/>
    </source>
</evidence>
<dbReference type="CDD" id="cd12148">
    <property type="entry name" value="fungal_TF_MHR"/>
    <property type="match status" value="1"/>
</dbReference>
<dbReference type="SMART" id="SM00906">
    <property type="entry name" value="Fungal_trans"/>
    <property type="match status" value="1"/>
</dbReference>
<dbReference type="InterPro" id="IPR007219">
    <property type="entry name" value="XnlR_reg_dom"/>
</dbReference>
<feature type="compositionally biased region" description="Polar residues" evidence="7">
    <location>
        <begin position="78"/>
        <end position="93"/>
    </location>
</feature>
<dbReference type="AlphaFoldDB" id="A0A9W4P6B1"/>
<dbReference type="CDD" id="cd00067">
    <property type="entry name" value="GAL4"/>
    <property type="match status" value="1"/>
</dbReference>
<proteinExistence type="predicted"/>
<dbReference type="PROSITE" id="PS00463">
    <property type="entry name" value="ZN2_CY6_FUNGAL_1"/>
    <property type="match status" value="1"/>
</dbReference>
<keyword evidence="10" id="KW-1185">Reference proteome</keyword>
<organism evidence="9 10">
    <name type="scientific">Penicillium egyptiacum</name>
    <dbReference type="NCBI Taxonomy" id="1303716"/>
    <lineage>
        <taxon>Eukaryota</taxon>
        <taxon>Fungi</taxon>
        <taxon>Dikarya</taxon>
        <taxon>Ascomycota</taxon>
        <taxon>Pezizomycotina</taxon>
        <taxon>Eurotiomycetes</taxon>
        <taxon>Eurotiomycetidae</taxon>
        <taxon>Eurotiales</taxon>
        <taxon>Aspergillaceae</taxon>
        <taxon>Penicillium</taxon>
    </lineage>
</organism>
<dbReference type="InterPro" id="IPR036864">
    <property type="entry name" value="Zn2-C6_fun-type_DNA-bd_sf"/>
</dbReference>
<evidence type="ECO:0000256" key="6">
    <source>
        <dbReference type="ARBA" id="ARBA00023242"/>
    </source>
</evidence>
<dbReference type="GO" id="GO:0006351">
    <property type="term" value="P:DNA-templated transcription"/>
    <property type="evidence" value="ECO:0007669"/>
    <property type="project" value="InterPro"/>
</dbReference>
<keyword evidence="2" id="KW-0479">Metal-binding</keyword>
<evidence type="ECO:0000259" key="8">
    <source>
        <dbReference type="PROSITE" id="PS50048"/>
    </source>
</evidence>
<dbReference type="Gene3D" id="4.10.240.10">
    <property type="entry name" value="Zn(2)-C6 fungal-type DNA-binding domain"/>
    <property type="match status" value="1"/>
</dbReference>
<evidence type="ECO:0000256" key="7">
    <source>
        <dbReference type="SAM" id="MobiDB-lite"/>
    </source>
</evidence>
<dbReference type="GO" id="GO:0008270">
    <property type="term" value="F:zinc ion binding"/>
    <property type="evidence" value="ECO:0007669"/>
    <property type="project" value="InterPro"/>
</dbReference>
<evidence type="ECO:0000256" key="4">
    <source>
        <dbReference type="ARBA" id="ARBA00023125"/>
    </source>
</evidence>
<keyword evidence="4" id="KW-0238">DNA-binding</keyword>
<evidence type="ECO:0000256" key="2">
    <source>
        <dbReference type="ARBA" id="ARBA00022723"/>
    </source>
</evidence>
<dbReference type="InterPro" id="IPR001138">
    <property type="entry name" value="Zn2Cys6_DnaBD"/>
</dbReference>
<dbReference type="SUPFAM" id="SSF57701">
    <property type="entry name" value="Zn2/Cys6 DNA-binding domain"/>
    <property type="match status" value="1"/>
</dbReference>
<dbReference type="Proteomes" id="UP001154252">
    <property type="component" value="Unassembled WGS sequence"/>
</dbReference>
<dbReference type="Pfam" id="PF04082">
    <property type="entry name" value="Fungal_trans"/>
    <property type="match status" value="1"/>
</dbReference>
<keyword evidence="5" id="KW-0804">Transcription</keyword>
<comment type="subcellular location">
    <subcellularLocation>
        <location evidence="1">Nucleus</location>
    </subcellularLocation>
</comment>
<dbReference type="GO" id="GO:0000981">
    <property type="term" value="F:DNA-binding transcription factor activity, RNA polymerase II-specific"/>
    <property type="evidence" value="ECO:0007669"/>
    <property type="project" value="InterPro"/>
</dbReference>
<dbReference type="GO" id="GO:0005634">
    <property type="term" value="C:nucleus"/>
    <property type="evidence" value="ECO:0007669"/>
    <property type="project" value="UniProtKB-SubCell"/>
</dbReference>
<evidence type="ECO:0000256" key="5">
    <source>
        <dbReference type="ARBA" id="ARBA00023163"/>
    </source>
</evidence>
<dbReference type="PROSITE" id="PS50048">
    <property type="entry name" value="ZN2_CY6_FUNGAL_2"/>
    <property type="match status" value="1"/>
</dbReference>
<feature type="compositionally biased region" description="Polar residues" evidence="7">
    <location>
        <begin position="691"/>
        <end position="701"/>
    </location>
</feature>
<dbReference type="PANTHER" id="PTHR31001:SF57">
    <property type="entry name" value="ZN(II)2CYS6 TRANSCRIPTION FACTOR (EUROFUNG)"/>
    <property type="match status" value="1"/>
</dbReference>
<evidence type="ECO:0000256" key="1">
    <source>
        <dbReference type="ARBA" id="ARBA00004123"/>
    </source>
</evidence>
<dbReference type="GO" id="GO:0003677">
    <property type="term" value="F:DNA binding"/>
    <property type="evidence" value="ECO:0007669"/>
    <property type="project" value="UniProtKB-KW"/>
</dbReference>